<evidence type="ECO:0008006" key="3">
    <source>
        <dbReference type="Google" id="ProtNLM"/>
    </source>
</evidence>
<reference evidence="1" key="1">
    <citation type="journal article" date="2014" name="Int. J. Syst. Evol. Microbiol.">
        <title>Complete genome sequence of Corynebacterium casei LMG S-19264T (=DSM 44701T), isolated from a smear-ripened cheese.</title>
        <authorList>
            <consortium name="US DOE Joint Genome Institute (JGI-PGF)"/>
            <person name="Walter F."/>
            <person name="Albersmeier A."/>
            <person name="Kalinowski J."/>
            <person name="Ruckert C."/>
        </authorList>
    </citation>
    <scope>NUCLEOTIDE SEQUENCE</scope>
    <source>
        <strain evidence="1">CCM 7897</strain>
    </source>
</reference>
<sequence length="145" mass="16235">MTIPMEFQHTSDAFESFLADARDTSGLGTRNQTYTVVEGVLRTFRRRLDVHEAIRFAQVLPPVLRAIFVADWDTTAAPVPFTDRETMTDEVRALRQHHNFASGTAITDVATALLRHVDRTAFDAVLATLPPGALAFWHVTDPERT</sequence>
<name>A0A917CB29_9HYPH</name>
<protein>
    <recommendedName>
        <fullName evidence="3">DUF2267 domain-containing protein</fullName>
    </recommendedName>
</protein>
<accession>A0A917CB29</accession>
<gene>
    <name evidence="1" type="ORF">GCM10007301_45910</name>
</gene>
<evidence type="ECO:0000313" key="1">
    <source>
        <dbReference type="EMBL" id="GGF80616.1"/>
    </source>
</evidence>
<dbReference type="AlphaFoldDB" id="A0A917CB29"/>
<dbReference type="InterPro" id="IPR018727">
    <property type="entry name" value="DUF2267"/>
</dbReference>
<dbReference type="Gene3D" id="1.10.490.110">
    <property type="entry name" value="Uncharacterized conserved protein DUF2267"/>
    <property type="match status" value="1"/>
</dbReference>
<comment type="caution">
    <text evidence="1">The sequence shown here is derived from an EMBL/GenBank/DDBJ whole genome shotgun (WGS) entry which is preliminary data.</text>
</comment>
<dbReference type="Proteomes" id="UP000606044">
    <property type="component" value="Unassembled WGS sequence"/>
</dbReference>
<reference evidence="1" key="2">
    <citation type="submission" date="2020-09" db="EMBL/GenBank/DDBJ databases">
        <authorList>
            <person name="Sun Q."/>
            <person name="Sedlacek I."/>
        </authorList>
    </citation>
    <scope>NUCLEOTIDE SEQUENCE</scope>
    <source>
        <strain evidence="1">CCM 7897</strain>
    </source>
</reference>
<organism evidence="1 2">
    <name type="scientific">Azorhizobium oxalatiphilum</name>
    <dbReference type="NCBI Taxonomy" id="980631"/>
    <lineage>
        <taxon>Bacteria</taxon>
        <taxon>Pseudomonadati</taxon>
        <taxon>Pseudomonadota</taxon>
        <taxon>Alphaproteobacteria</taxon>
        <taxon>Hyphomicrobiales</taxon>
        <taxon>Xanthobacteraceae</taxon>
        <taxon>Azorhizobium</taxon>
    </lineage>
</organism>
<dbReference type="InterPro" id="IPR038282">
    <property type="entry name" value="DUF2267_sf"/>
</dbReference>
<evidence type="ECO:0000313" key="2">
    <source>
        <dbReference type="Proteomes" id="UP000606044"/>
    </source>
</evidence>
<dbReference type="Pfam" id="PF10025">
    <property type="entry name" value="DUF2267"/>
    <property type="match status" value="1"/>
</dbReference>
<keyword evidence="2" id="KW-1185">Reference proteome</keyword>
<proteinExistence type="predicted"/>
<dbReference type="EMBL" id="BMCT01000008">
    <property type="protein sequence ID" value="GGF80616.1"/>
    <property type="molecule type" value="Genomic_DNA"/>
</dbReference>